<gene>
    <name evidence="1" type="ORF">ACFQ2I_03070</name>
</gene>
<reference evidence="2" key="1">
    <citation type="journal article" date="2019" name="Int. J. Syst. Evol. Microbiol.">
        <title>The Global Catalogue of Microorganisms (GCM) 10K type strain sequencing project: providing services to taxonomists for standard genome sequencing and annotation.</title>
        <authorList>
            <consortium name="The Broad Institute Genomics Platform"/>
            <consortium name="The Broad Institute Genome Sequencing Center for Infectious Disease"/>
            <person name="Wu L."/>
            <person name="Ma J."/>
        </authorList>
    </citation>
    <scope>NUCLEOTIDE SEQUENCE [LARGE SCALE GENOMIC DNA]</scope>
    <source>
        <strain evidence="2">CCUG 59129</strain>
    </source>
</reference>
<protein>
    <submittedName>
        <fullName evidence="1">Uncharacterized protein</fullName>
    </submittedName>
</protein>
<comment type="caution">
    <text evidence="1">The sequence shown here is derived from an EMBL/GenBank/DDBJ whole genome shotgun (WGS) entry which is preliminary data.</text>
</comment>
<dbReference type="Proteomes" id="UP001596989">
    <property type="component" value="Unassembled WGS sequence"/>
</dbReference>
<organism evidence="1 2">
    <name type="scientific">Paenibacillus chungangensis</name>
    <dbReference type="NCBI Taxonomy" id="696535"/>
    <lineage>
        <taxon>Bacteria</taxon>
        <taxon>Bacillati</taxon>
        <taxon>Bacillota</taxon>
        <taxon>Bacilli</taxon>
        <taxon>Bacillales</taxon>
        <taxon>Paenibacillaceae</taxon>
        <taxon>Paenibacillus</taxon>
    </lineage>
</organism>
<evidence type="ECO:0000313" key="2">
    <source>
        <dbReference type="Proteomes" id="UP001596989"/>
    </source>
</evidence>
<proteinExistence type="predicted"/>
<evidence type="ECO:0000313" key="1">
    <source>
        <dbReference type="EMBL" id="MFD0958358.1"/>
    </source>
</evidence>
<sequence length="86" mass="10003">MKKLEGHQADVIEGIMNDGETIFEIKGVRYEISTISEKDMRNTTVKEDVESDPELMEILMQAKRDIQSGNYYTSDEMREMIRRGDL</sequence>
<accession>A0ABW3HLJ1</accession>
<name>A0ABW3HLJ1_9BACL</name>
<dbReference type="RefSeq" id="WP_377562116.1">
    <property type="nucleotide sequence ID" value="NZ_JBHTJZ010000005.1"/>
</dbReference>
<keyword evidence="2" id="KW-1185">Reference proteome</keyword>
<dbReference type="EMBL" id="JBHTJZ010000005">
    <property type="protein sequence ID" value="MFD0958358.1"/>
    <property type="molecule type" value="Genomic_DNA"/>
</dbReference>